<protein>
    <recommendedName>
        <fullName evidence="1">CHAT domain-containing protein</fullName>
    </recommendedName>
</protein>
<dbReference type="KEGG" id="tvs:TRAVEDRAFT_136200"/>
<dbReference type="InterPro" id="IPR024983">
    <property type="entry name" value="CHAT_dom"/>
</dbReference>
<evidence type="ECO:0000259" key="1">
    <source>
        <dbReference type="Pfam" id="PF12770"/>
    </source>
</evidence>
<evidence type="ECO:0000313" key="2">
    <source>
        <dbReference type="EMBL" id="EIW52064.1"/>
    </source>
</evidence>
<organism evidence="2 3">
    <name type="scientific">Trametes versicolor (strain FP-101664)</name>
    <name type="common">White-rot fungus</name>
    <name type="synonym">Coriolus versicolor</name>
    <dbReference type="NCBI Taxonomy" id="717944"/>
    <lineage>
        <taxon>Eukaryota</taxon>
        <taxon>Fungi</taxon>
        <taxon>Dikarya</taxon>
        <taxon>Basidiomycota</taxon>
        <taxon>Agaricomycotina</taxon>
        <taxon>Agaricomycetes</taxon>
        <taxon>Polyporales</taxon>
        <taxon>Polyporaceae</taxon>
        <taxon>Trametes</taxon>
    </lineage>
</organism>
<accession>R7SAX6</accession>
<proteinExistence type="predicted"/>
<dbReference type="RefSeq" id="XP_008045161.1">
    <property type="nucleotide sequence ID" value="XM_008046970.1"/>
</dbReference>
<feature type="domain" description="CHAT" evidence="1">
    <location>
        <begin position="3"/>
        <end position="270"/>
    </location>
</feature>
<evidence type="ECO:0000313" key="3">
    <source>
        <dbReference type="Proteomes" id="UP000054317"/>
    </source>
</evidence>
<dbReference type="EMBL" id="JH711797">
    <property type="protein sequence ID" value="EIW52064.1"/>
    <property type="molecule type" value="Genomic_DNA"/>
</dbReference>
<dbReference type="Proteomes" id="UP000054317">
    <property type="component" value="Unassembled WGS sequence"/>
</dbReference>
<dbReference type="OMA" id="CARVSHE"/>
<reference evidence="3" key="1">
    <citation type="journal article" date="2012" name="Science">
        <title>The Paleozoic origin of enzymatic lignin decomposition reconstructed from 31 fungal genomes.</title>
        <authorList>
            <person name="Floudas D."/>
            <person name="Binder M."/>
            <person name="Riley R."/>
            <person name="Barry K."/>
            <person name="Blanchette R.A."/>
            <person name="Henrissat B."/>
            <person name="Martinez A.T."/>
            <person name="Otillar R."/>
            <person name="Spatafora J.W."/>
            <person name="Yadav J.S."/>
            <person name="Aerts A."/>
            <person name="Benoit I."/>
            <person name="Boyd A."/>
            <person name="Carlson A."/>
            <person name="Copeland A."/>
            <person name="Coutinho P.M."/>
            <person name="de Vries R.P."/>
            <person name="Ferreira P."/>
            <person name="Findley K."/>
            <person name="Foster B."/>
            <person name="Gaskell J."/>
            <person name="Glotzer D."/>
            <person name="Gorecki P."/>
            <person name="Heitman J."/>
            <person name="Hesse C."/>
            <person name="Hori C."/>
            <person name="Igarashi K."/>
            <person name="Jurgens J.A."/>
            <person name="Kallen N."/>
            <person name="Kersten P."/>
            <person name="Kohler A."/>
            <person name="Kuees U."/>
            <person name="Kumar T.K.A."/>
            <person name="Kuo A."/>
            <person name="LaButti K."/>
            <person name="Larrondo L.F."/>
            <person name="Lindquist E."/>
            <person name="Ling A."/>
            <person name="Lombard V."/>
            <person name="Lucas S."/>
            <person name="Lundell T."/>
            <person name="Martin R."/>
            <person name="McLaughlin D.J."/>
            <person name="Morgenstern I."/>
            <person name="Morin E."/>
            <person name="Murat C."/>
            <person name="Nagy L.G."/>
            <person name="Nolan M."/>
            <person name="Ohm R.A."/>
            <person name="Patyshakuliyeva A."/>
            <person name="Rokas A."/>
            <person name="Ruiz-Duenas F.J."/>
            <person name="Sabat G."/>
            <person name="Salamov A."/>
            <person name="Samejima M."/>
            <person name="Schmutz J."/>
            <person name="Slot J.C."/>
            <person name="St John F."/>
            <person name="Stenlid J."/>
            <person name="Sun H."/>
            <person name="Sun S."/>
            <person name="Syed K."/>
            <person name="Tsang A."/>
            <person name="Wiebenga A."/>
            <person name="Young D."/>
            <person name="Pisabarro A."/>
            <person name="Eastwood D.C."/>
            <person name="Martin F."/>
            <person name="Cullen D."/>
            <person name="Grigoriev I.V."/>
            <person name="Hibbett D.S."/>
        </authorList>
    </citation>
    <scope>NUCLEOTIDE SEQUENCE [LARGE SCALE GENOMIC DNA]</scope>
    <source>
        <strain evidence="3">FP-101664</strain>
    </source>
</reference>
<dbReference type="Pfam" id="PF12770">
    <property type="entry name" value="CHAT"/>
    <property type="match status" value="1"/>
</dbReference>
<dbReference type="OrthoDB" id="3260348at2759"/>
<name>R7SAX6_TRAVS</name>
<gene>
    <name evidence="2" type="ORF">TRAVEDRAFT_136200</name>
</gene>
<sequence length="271" mass="29088">MAEPILAHIIQDTQKRPLRIWWCPTGALALLPIHAAGPYGGDATGLPELVISSYIPTLHSLLCAHDSAPEPFSMLAIGQPDTPGQNPLPAVDKEIATIQRACARVSHEPTSLVGPAATAHAVSSALPAHSWLHFSCHAHQDPSYAFASAFFMHDGPLRLGALMRLDLSRTQFAFLSACLTSAGDERLPDESIHLAAGLQFAGVRSAIATLWTVDDRTAAFVADRVYEHLLREGVEEPDPLEAAEALHRAVGAVKAAGKPMIFWVPFIHTGR</sequence>
<dbReference type="AlphaFoldDB" id="R7SAX6"/>
<keyword evidence="3" id="KW-1185">Reference proteome</keyword>
<dbReference type="GeneID" id="19408872"/>